<dbReference type="PANTHER" id="PTHR30304:SF0">
    <property type="entry name" value="D-TAGATOSE-1,6-BISPHOSPHATE ALDOLASE SUBUNIT GATY-RELATED"/>
    <property type="match status" value="1"/>
</dbReference>
<evidence type="ECO:0000313" key="8">
    <source>
        <dbReference type="EMBL" id="HIZ70975.1"/>
    </source>
</evidence>
<dbReference type="Proteomes" id="UP000824106">
    <property type="component" value="Unassembled WGS sequence"/>
</dbReference>
<dbReference type="GO" id="GO:0004332">
    <property type="term" value="F:fructose-bisphosphate aldolase activity"/>
    <property type="evidence" value="ECO:0007669"/>
    <property type="project" value="UniProtKB-EC"/>
</dbReference>
<accession>A0A9D2G2K6</accession>
<evidence type="ECO:0000256" key="1">
    <source>
        <dbReference type="ARBA" id="ARBA00004921"/>
    </source>
</evidence>
<dbReference type="Gene3D" id="3.20.20.70">
    <property type="entry name" value="Aldolase class I"/>
    <property type="match status" value="1"/>
</dbReference>
<reference evidence="8" key="2">
    <citation type="submission" date="2021-04" db="EMBL/GenBank/DDBJ databases">
        <authorList>
            <person name="Gilroy R."/>
        </authorList>
    </citation>
    <scope>NUCLEOTIDE SEQUENCE</scope>
    <source>
        <strain evidence="8">CHK169-4300</strain>
    </source>
</reference>
<feature type="binding site" evidence="7">
    <location>
        <position position="181"/>
    </location>
    <ligand>
        <name>Zn(2+)</name>
        <dbReference type="ChEBI" id="CHEBI:29105"/>
        <label>1</label>
        <note>catalytic</note>
    </ligand>
</feature>
<proteinExistence type="predicted"/>
<name>A0A9D2G2K6_9LACT</name>
<dbReference type="PROSITE" id="PS00806">
    <property type="entry name" value="ALDOLASE_CLASS_II_2"/>
    <property type="match status" value="1"/>
</dbReference>
<keyword evidence="4 8" id="KW-0456">Lyase</keyword>
<dbReference type="InterPro" id="IPR011289">
    <property type="entry name" value="Fruc_bis_ald_class-2"/>
</dbReference>
<dbReference type="SUPFAM" id="SSF51569">
    <property type="entry name" value="Aldolase"/>
    <property type="match status" value="1"/>
</dbReference>
<dbReference type="EC" id="4.1.2.13" evidence="8"/>
<reference evidence="8" key="1">
    <citation type="journal article" date="2021" name="PeerJ">
        <title>Extensive microbial diversity within the chicken gut microbiome revealed by metagenomics and culture.</title>
        <authorList>
            <person name="Gilroy R."/>
            <person name="Ravi A."/>
            <person name="Getino M."/>
            <person name="Pursley I."/>
            <person name="Horton D.L."/>
            <person name="Alikhan N.F."/>
            <person name="Baker D."/>
            <person name="Gharbi K."/>
            <person name="Hall N."/>
            <person name="Watson M."/>
            <person name="Adriaenssens E.M."/>
            <person name="Foster-Nyarko E."/>
            <person name="Jarju S."/>
            <person name="Secka A."/>
            <person name="Antonio M."/>
            <person name="Oren A."/>
            <person name="Chaudhuri R.R."/>
            <person name="La Ragione R."/>
            <person name="Hildebrand F."/>
            <person name="Pallen M.J."/>
        </authorList>
    </citation>
    <scope>NUCLEOTIDE SEQUENCE</scope>
    <source>
        <strain evidence="8">CHK169-4300</strain>
    </source>
</reference>
<dbReference type="GO" id="GO:0030388">
    <property type="term" value="P:fructose 1,6-bisphosphate metabolic process"/>
    <property type="evidence" value="ECO:0007669"/>
    <property type="project" value="InterPro"/>
</dbReference>
<evidence type="ECO:0000256" key="6">
    <source>
        <dbReference type="PIRSR" id="PIRSR001359-2"/>
    </source>
</evidence>
<sequence>MSRLVSMTDMLNKALDEKYAVGQFNINNLEWTQAILQAAQEEQSPAILGVSEGAAKYMGGNQVVVAMVNALMETMDITVPIALHLDHGSSYESAVAAIDAGFSSVMIDNSAFPIDENIENTKKVVDYAHAKGVSVEAEVGTVGGEEDGVIGGVTYADAQECKRMVDEAGIDALAAALGSVHGTYDGEPKLGFDEMKEISELTGAPLVLHGGSGIPTHQIEKAIEYGHSKINVNTELQQVWTARTREVIANDEKVYDPRKIIGPGKENIIETTKAKMREF</sequence>
<feature type="binding site" evidence="6">
    <location>
        <begin position="231"/>
        <end position="234"/>
    </location>
    <ligand>
        <name>dihydroxyacetone phosphate</name>
        <dbReference type="ChEBI" id="CHEBI:57642"/>
    </ligand>
</feature>
<evidence type="ECO:0000256" key="7">
    <source>
        <dbReference type="PIRSR" id="PIRSR001359-3"/>
    </source>
</evidence>
<dbReference type="NCBIfam" id="TIGR01859">
    <property type="entry name" value="fruc_bis_ald"/>
    <property type="match status" value="1"/>
</dbReference>
<comment type="cofactor">
    <cofactor evidence="7">
        <name>Zn(2+)</name>
        <dbReference type="ChEBI" id="CHEBI:29105"/>
    </cofactor>
    <text evidence="7">Binds 2 Zn(2+) ions per subunit. One is catalytic and the other provides a structural contribution.</text>
</comment>
<dbReference type="CDD" id="cd00947">
    <property type="entry name" value="TBP_aldolase_IIB"/>
    <property type="match status" value="1"/>
</dbReference>
<evidence type="ECO:0000256" key="5">
    <source>
        <dbReference type="PIRSR" id="PIRSR001359-1"/>
    </source>
</evidence>
<feature type="binding site" evidence="7">
    <location>
        <position position="87"/>
    </location>
    <ligand>
        <name>Zn(2+)</name>
        <dbReference type="ChEBI" id="CHEBI:29105"/>
        <label>1</label>
        <note>catalytic</note>
    </ligand>
</feature>
<feature type="non-terminal residue" evidence="8">
    <location>
        <position position="279"/>
    </location>
</feature>
<evidence type="ECO:0000256" key="2">
    <source>
        <dbReference type="ARBA" id="ARBA00022723"/>
    </source>
</evidence>
<comment type="caution">
    <text evidence="8">The sequence shown here is derived from an EMBL/GenBank/DDBJ whole genome shotgun (WGS) entry which is preliminary data.</text>
</comment>
<feature type="binding site" evidence="7">
    <location>
        <position position="108"/>
    </location>
    <ligand>
        <name>Zn(2+)</name>
        <dbReference type="ChEBI" id="CHEBI:29105"/>
        <label>2</label>
    </ligand>
</feature>
<comment type="pathway">
    <text evidence="1">Carbohydrate degradation.</text>
</comment>
<dbReference type="InterPro" id="IPR000771">
    <property type="entry name" value="FBA_II"/>
</dbReference>
<evidence type="ECO:0000313" key="9">
    <source>
        <dbReference type="Proteomes" id="UP000824106"/>
    </source>
</evidence>
<protein>
    <submittedName>
        <fullName evidence="8">Class II fructose-1,6-bisphosphate aldolase</fullName>
        <ecNumber evidence="8">4.1.2.13</ecNumber>
    </submittedName>
</protein>
<dbReference type="PANTHER" id="PTHR30304">
    <property type="entry name" value="D-TAGATOSE-1,6-BISPHOSPHATE ALDOLASE"/>
    <property type="match status" value="1"/>
</dbReference>
<dbReference type="GO" id="GO:0008270">
    <property type="term" value="F:zinc ion binding"/>
    <property type="evidence" value="ECO:0007669"/>
    <property type="project" value="InterPro"/>
</dbReference>
<gene>
    <name evidence="8" type="primary">fba</name>
    <name evidence="8" type="ORF">H9808_04340</name>
</gene>
<dbReference type="EMBL" id="DXAZ01000059">
    <property type="protein sequence ID" value="HIZ70975.1"/>
    <property type="molecule type" value="Genomic_DNA"/>
</dbReference>
<evidence type="ECO:0000256" key="3">
    <source>
        <dbReference type="ARBA" id="ARBA00022833"/>
    </source>
</evidence>
<feature type="binding site" evidence="7">
    <location>
        <position position="138"/>
    </location>
    <ligand>
        <name>Zn(2+)</name>
        <dbReference type="ChEBI" id="CHEBI:29105"/>
        <label>2</label>
    </ligand>
</feature>
<keyword evidence="2 7" id="KW-0479">Metal-binding</keyword>
<dbReference type="AlphaFoldDB" id="A0A9D2G2K6"/>
<evidence type="ECO:0000256" key="4">
    <source>
        <dbReference type="ARBA" id="ARBA00023239"/>
    </source>
</evidence>
<dbReference type="PIRSF" id="PIRSF001359">
    <property type="entry name" value="F_bP_aldolase_II"/>
    <property type="match status" value="1"/>
</dbReference>
<dbReference type="Pfam" id="PF01116">
    <property type="entry name" value="F_bP_aldolase"/>
    <property type="match status" value="1"/>
</dbReference>
<feature type="binding site" evidence="6">
    <location>
        <begin position="210"/>
        <end position="212"/>
    </location>
    <ligand>
        <name>dihydroxyacetone phosphate</name>
        <dbReference type="ChEBI" id="CHEBI:57642"/>
    </ligand>
</feature>
<dbReference type="InterPro" id="IPR013785">
    <property type="entry name" value="Aldolase_TIM"/>
</dbReference>
<feature type="active site" description="Proton donor" evidence="5">
    <location>
        <position position="86"/>
    </location>
</feature>
<feature type="binding site" evidence="6">
    <location>
        <position position="182"/>
    </location>
    <ligand>
        <name>dihydroxyacetone phosphate</name>
        <dbReference type="ChEBI" id="CHEBI:57642"/>
    </ligand>
</feature>
<dbReference type="GO" id="GO:0006096">
    <property type="term" value="P:glycolytic process"/>
    <property type="evidence" value="ECO:0007669"/>
    <property type="project" value="InterPro"/>
</dbReference>
<dbReference type="NCBIfam" id="TIGR00167">
    <property type="entry name" value="cbbA"/>
    <property type="match status" value="1"/>
</dbReference>
<organism evidence="8 9">
    <name type="scientific">Candidatus Atopostipes pullistercoris</name>
    <dbReference type="NCBI Taxonomy" id="2838467"/>
    <lineage>
        <taxon>Bacteria</taxon>
        <taxon>Bacillati</taxon>
        <taxon>Bacillota</taxon>
        <taxon>Bacilli</taxon>
        <taxon>Lactobacillales</taxon>
        <taxon>Carnobacteriaceae</taxon>
        <taxon>Atopostipes</taxon>
    </lineage>
</organism>
<feature type="binding site" evidence="7">
    <location>
        <position position="209"/>
    </location>
    <ligand>
        <name>Zn(2+)</name>
        <dbReference type="ChEBI" id="CHEBI:29105"/>
        <label>1</label>
        <note>catalytic</note>
    </ligand>
</feature>
<dbReference type="PROSITE" id="PS00602">
    <property type="entry name" value="ALDOLASE_CLASS_II_1"/>
    <property type="match status" value="1"/>
</dbReference>
<keyword evidence="3 7" id="KW-0862">Zinc</keyword>
<dbReference type="InterPro" id="IPR050246">
    <property type="entry name" value="Class_II_FBP_aldolase"/>
</dbReference>